<dbReference type="EMBL" id="OU893340">
    <property type="protein sequence ID" value="CAG9796846.1"/>
    <property type="molecule type" value="Genomic_DNA"/>
</dbReference>
<evidence type="ECO:0000256" key="2">
    <source>
        <dbReference type="ARBA" id="ARBA00022737"/>
    </source>
</evidence>
<dbReference type="CDD" id="cd00200">
    <property type="entry name" value="WD40"/>
    <property type="match status" value="1"/>
</dbReference>
<gene>
    <name evidence="5" type="ORF">DIATSA_LOCUS13999</name>
</gene>
<feature type="region of interest" description="Disordered" evidence="4">
    <location>
        <begin position="321"/>
        <end position="389"/>
    </location>
</feature>
<reference evidence="5" key="1">
    <citation type="submission" date="2021-12" db="EMBL/GenBank/DDBJ databases">
        <authorList>
            <person name="King R."/>
        </authorList>
    </citation>
    <scope>NUCLEOTIDE SEQUENCE</scope>
</reference>
<dbReference type="InterPro" id="IPR036322">
    <property type="entry name" value="WD40_repeat_dom_sf"/>
</dbReference>
<feature type="repeat" description="WD" evidence="3">
    <location>
        <begin position="9"/>
        <end position="40"/>
    </location>
</feature>
<evidence type="ECO:0000256" key="4">
    <source>
        <dbReference type="SAM" id="MobiDB-lite"/>
    </source>
</evidence>
<evidence type="ECO:0000313" key="6">
    <source>
        <dbReference type="Proteomes" id="UP001153714"/>
    </source>
</evidence>
<protein>
    <submittedName>
        <fullName evidence="5">Uncharacterized protein</fullName>
    </submittedName>
</protein>
<feature type="repeat" description="WD" evidence="3">
    <location>
        <begin position="126"/>
        <end position="167"/>
    </location>
</feature>
<feature type="compositionally biased region" description="Basic and acidic residues" evidence="4">
    <location>
        <begin position="354"/>
        <end position="385"/>
    </location>
</feature>
<organism evidence="5 6">
    <name type="scientific">Diatraea saccharalis</name>
    <name type="common">sugarcane borer</name>
    <dbReference type="NCBI Taxonomy" id="40085"/>
    <lineage>
        <taxon>Eukaryota</taxon>
        <taxon>Metazoa</taxon>
        <taxon>Ecdysozoa</taxon>
        <taxon>Arthropoda</taxon>
        <taxon>Hexapoda</taxon>
        <taxon>Insecta</taxon>
        <taxon>Pterygota</taxon>
        <taxon>Neoptera</taxon>
        <taxon>Endopterygota</taxon>
        <taxon>Lepidoptera</taxon>
        <taxon>Glossata</taxon>
        <taxon>Ditrysia</taxon>
        <taxon>Pyraloidea</taxon>
        <taxon>Crambidae</taxon>
        <taxon>Crambinae</taxon>
        <taxon>Diatraea</taxon>
    </lineage>
</organism>
<dbReference type="SMART" id="SM00320">
    <property type="entry name" value="WD40"/>
    <property type="match status" value="5"/>
</dbReference>
<feature type="repeat" description="WD" evidence="3">
    <location>
        <begin position="168"/>
        <end position="202"/>
    </location>
</feature>
<keyword evidence="1 3" id="KW-0853">WD repeat</keyword>
<keyword evidence="6" id="KW-1185">Reference proteome</keyword>
<dbReference type="InterPro" id="IPR019775">
    <property type="entry name" value="WD40_repeat_CS"/>
</dbReference>
<dbReference type="Pfam" id="PF00400">
    <property type="entry name" value="WD40"/>
    <property type="match status" value="6"/>
</dbReference>
<keyword evidence="2" id="KW-0677">Repeat</keyword>
<dbReference type="InterPro" id="IPR001680">
    <property type="entry name" value="WD40_rpt"/>
</dbReference>
<proteinExistence type="predicted"/>
<feature type="compositionally biased region" description="Polar residues" evidence="4">
    <location>
        <begin position="324"/>
        <end position="338"/>
    </location>
</feature>
<dbReference type="PROSITE" id="PS50082">
    <property type="entry name" value="WD_REPEATS_2"/>
    <property type="match status" value="6"/>
</dbReference>
<feature type="repeat" description="WD" evidence="3">
    <location>
        <begin position="41"/>
        <end position="82"/>
    </location>
</feature>
<evidence type="ECO:0000256" key="3">
    <source>
        <dbReference type="PROSITE-ProRule" id="PRU00221"/>
    </source>
</evidence>
<dbReference type="OrthoDB" id="674604at2759"/>
<dbReference type="PROSITE" id="PS50294">
    <property type="entry name" value="WD_REPEATS_REGION"/>
    <property type="match status" value="4"/>
</dbReference>
<dbReference type="PANTHER" id="PTHR19848">
    <property type="entry name" value="WD40 REPEAT PROTEIN"/>
    <property type="match status" value="1"/>
</dbReference>
<dbReference type="Proteomes" id="UP001153714">
    <property type="component" value="Chromosome 9"/>
</dbReference>
<dbReference type="PANTHER" id="PTHR19848:SF8">
    <property type="entry name" value="F-BOX AND WD REPEAT DOMAIN CONTAINING 7"/>
    <property type="match status" value="1"/>
</dbReference>
<dbReference type="PRINTS" id="PR00320">
    <property type="entry name" value="GPROTEINBRPT"/>
</dbReference>
<sequence length="404" mass="44236">MASIKNKPLTYNINSDRVITGSFDKSARVWDPVSAECLATLWGHRGEVVAAQFNSKGDMAATGSMDHTAKLYDVKTGTELLNYEGHTAEVITLQFDPNEGQRLITGSFDGTISVWDTRVKDRVSVLRGHDGEISSVQYNWDSSLVGSASLDGSAKLWDARSTVCLATVASHTDEVLDICFDWAGQRMATSSSDCSARIYDVRADFKELAVMKGHREEVSKVCFSPAGGCLLSASADRSARVWNTNTGNCIQCKNLDSSRTVKLWNSLSPAVFPDRYDLQTFKRRAYSSLKGRQRTCSPSGVAGVHGQRCCLVTKERYSPVHTLTPETPSSQLPKTTLAASGGDSTGVGGFPLAEEARRPGVRATREKTADDPCVIEQDRPLEPRNHWSVTESQPLQMVVKRSWD</sequence>
<evidence type="ECO:0000256" key="1">
    <source>
        <dbReference type="ARBA" id="ARBA00022574"/>
    </source>
</evidence>
<dbReference type="Gene3D" id="2.130.10.10">
    <property type="entry name" value="YVTN repeat-like/Quinoprotein amine dehydrogenase"/>
    <property type="match status" value="2"/>
</dbReference>
<evidence type="ECO:0000313" key="5">
    <source>
        <dbReference type="EMBL" id="CAG9796846.1"/>
    </source>
</evidence>
<dbReference type="InterPro" id="IPR020472">
    <property type="entry name" value="WD40_PAC1"/>
</dbReference>
<feature type="repeat" description="WD" evidence="3">
    <location>
        <begin position="83"/>
        <end position="125"/>
    </location>
</feature>
<dbReference type="InterPro" id="IPR015943">
    <property type="entry name" value="WD40/YVTN_repeat-like_dom_sf"/>
</dbReference>
<accession>A0A9N9RHF8</accession>
<dbReference type="SUPFAM" id="SSF50978">
    <property type="entry name" value="WD40 repeat-like"/>
    <property type="match status" value="1"/>
</dbReference>
<feature type="repeat" description="WD" evidence="3">
    <location>
        <begin position="211"/>
        <end position="252"/>
    </location>
</feature>
<reference evidence="5" key="2">
    <citation type="submission" date="2022-10" db="EMBL/GenBank/DDBJ databases">
        <authorList>
            <consortium name="ENA_rothamsted_submissions"/>
            <consortium name="culmorum"/>
            <person name="King R."/>
        </authorList>
    </citation>
    <scope>NUCLEOTIDE SEQUENCE</scope>
</reference>
<dbReference type="AlphaFoldDB" id="A0A9N9RHF8"/>
<dbReference type="PROSITE" id="PS00678">
    <property type="entry name" value="WD_REPEATS_1"/>
    <property type="match status" value="3"/>
</dbReference>
<name>A0A9N9RHF8_9NEOP</name>